<keyword evidence="1" id="KW-0812">Transmembrane</keyword>
<dbReference type="Proteomes" id="UP001159405">
    <property type="component" value="Unassembled WGS sequence"/>
</dbReference>
<dbReference type="InterPro" id="IPR040350">
    <property type="entry name" value="TMEM272"/>
</dbReference>
<feature type="transmembrane region" description="Helical" evidence="1">
    <location>
        <begin position="200"/>
        <end position="222"/>
    </location>
</feature>
<feature type="transmembrane region" description="Helical" evidence="1">
    <location>
        <begin position="447"/>
        <end position="467"/>
    </location>
</feature>
<keyword evidence="1" id="KW-0472">Membrane</keyword>
<proteinExistence type="predicted"/>
<feature type="transmembrane region" description="Helical" evidence="1">
    <location>
        <begin position="113"/>
        <end position="136"/>
    </location>
</feature>
<feature type="transmembrane region" description="Helical" evidence="1">
    <location>
        <begin position="156"/>
        <end position="179"/>
    </location>
</feature>
<feature type="transmembrane region" description="Helical" evidence="1">
    <location>
        <begin position="274"/>
        <end position="301"/>
    </location>
</feature>
<keyword evidence="1" id="KW-1133">Transmembrane helix</keyword>
<feature type="transmembrane region" description="Helical" evidence="1">
    <location>
        <begin position="519"/>
        <end position="539"/>
    </location>
</feature>
<organism evidence="2 3">
    <name type="scientific">Porites lobata</name>
    <dbReference type="NCBI Taxonomy" id="104759"/>
    <lineage>
        <taxon>Eukaryota</taxon>
        <taxon>Metazoa</taxon>
        <taxon>Cnidaria</taxon>
        <taxon>Anthozoa</taxon>
        <taxon>Hexacorallia</taxon>
        <taxon>Scleractinia</taxon>
        <taxon>Fungiina</taxon>
        <taxon>Poritidae</taxon>
        <taxon>Porites</taxon>
    </lineage>
</organism>
<gene>
    <name evidence="2" type="ORF">PLOB_00041446</name>
</gene>
<comment type="caution">
    <text evidence="2">The sequence shown here is derived from an EMBL/GenBank/DDBJ whole genome shotgun (WGS) entry which is preliminary data.</text>
</comment>
<dbReference type="PANTHER" id="PTHR33444:SF2">
    <property type="entry name" value="MARVEL DOMAIN-CONTAINING PROTEIN"/>
    <property type="match status" value="1"/>
</dbReference>
<sequence>MGVYRQTNNTAESFRQLHALVVFVVRIDRAQRHDDQNSNNGYGEVLPERAWTFKHNFRLCCKEESAKYKDECPVEDMIPIYLIVAASAGLFNTCCSSALIYQSGDDKQTLNPLSGLIQLFQFAWFIAGNVWIYSIYEPNYTDPSSPDFCNKTLYLFAFWVTNSYYILFGVVLGIVKCCTCTCCMGTKYRDDCPVENMIPIYLIVAGVAGLFSSLLFFAAFTSSQEDDQQTVNPFSGLIQLLLFAWFIAGNVWIYSNYEPNYTDPSSPDFCNKTLYLFAFWVTNWYYILFGFMLGIMCFIGMGVACASQSYGNDCFFPIRILIFRILRNNADVRQCFYFELGLPCCCGRQEEPAILVSRLLLRMLFYKDFYHREMWYLNTRKNTIFLHVKISIISLTSGLSLKLYLNSLVCIFLFTGVIFSVLTFPLQIAMIVIGAKYKDDCPVENMIPIYLIVGGSAGLLNIFCACAAEYRGDHVIKKLCRLVLLPLFAWFIAGNVWIYKNNEPNYTDPESPYFCHKTLYLFAFWVITSYYIFFGVVLVI</sequence>
<keyword evidence="3" id="KW-1185">Reference proteome</keyword>
<feature type="transmembrane region" description="Helical" evidence="1">
    <location>
        <begin position="479"/>
        <end position="499"/>
    </location>
</feature>
<dbReference type="PANTHER" id="PTHR33444">
    <property type="entry name" value="SI:DKEY-19B23.12-RELATED"/>
    <property type="match status" value="1"/>
</dbReference>
<reference evidence="2 3" key="1">
    <citation type="submission" date="2022-05" db="EMBL/GenBank/DDBJ databases">
        <authorList>
            <consortium name="Genoscope - CEA"/>
            <person name="William W."/>
        </authorList>
    </citation>
    <scope>NUCLEOTIDE SEQUENCE [LARGE SCALE GENOMIC DNA]</scope>
</reference>
<name>A0ABN8PDJ9_9CNID</name>
<dbReference type="EMBL" id="CALNXK010000065">
    <property type="protein sequence ID" value="CAH3140925.1"/>
    <property type="molecule type" value="Genomic_DNA"/>
</dbReference>
<feature type="non-terminal residue" evidence="2">
    <location>
        <position position="540"/>
    </location>
</feature>
<accession>A0ABN8PDJ9</accession>
<feature type="transmembrane region" description="Helical" evidence="1">
    <location>
        <begin position="78"/>
        <end position="101"/>
    </location>
</feature>
<protein>
    <submittedName>
        <fullName evidence="2">Uncharacterized protein</fullName>
    </submittedName>
</protein>
<evidence type="ECO:0000256" key="1">
    <source>
        <dbReference type="SAM" id="Phobius"/>
    </source>
</evidence>
<evidence type="ECO:0000313" key="2">
    <source>
        <dbReference type="EMBL" id="CAH3140925.1"/>
    </source>
</evidence>
<feature type="transmembrane region" description="Helical" evidence="1">
    <location>
        <begin position="412"/>
        <end position="435"/>
    </location>
</feature>
<feature type="transmembrane region" description="Helical" evidence="1">
    <location>
        <begin position="234"/>
        <end position="253"/>
    </location>
</feature>
<evidence type="ECO:0000313" key="3">
    <source>
        <dbReference type="Proteomes" id="UP001159405"/>
    </source>
</evidence>
<feature type="transmembrane region" description="Helical" evidence="1">
    <location>
        <begin position="384"/>
        <end position="405"/>
    </location>
</feature>